<organism evidence="7 8">
    <name type="scientific">Candidatus Uhrbacteria bacterium RIFCSPLOWO2_01_FULL_47_25</name>
    <dbReference type="NCBI Taxonomy" id="1802402"/>
    <lineage>
        <taxon>Bacteria</taxon>
        <taxon>Candidatus Uhriibacteriota</taxon>
    </lineage>
</organism>
<dbReference type="EMBL" id="MGEK01000001">
    <property type="protein sequence ID" value="OGL83192.1"/>
    <property type="molecule type" value="Genomic_DNA"/>
</dbReference>
<evidence type="ECO:0000313" key="8">
    <source>
        <dbReference type="Proteomes" id="UP000176846"/>
    </source>
</evidence>
<feature type="transmembrane region" description="Helical" evidence="5">
    <location>
        <begin position="1415"/>
        <end position="1433"/>
    </location>
</feature>
<comment type="subcellular location">
    <subcellularLocation>
        <location evidence="1">Secreted</location>
    </subcellularLocation>
</comment>
<keyword evidence="5" id="KW-0812">Transmembrane</keyword>
<feature type="compositionally biased region" description="Gly residues" evidence="4">
    <location>
        <begin position="1182"/>
        <end position="1222"/>
    </location>
</feature>
<dbReference type="PROSITE" id="PS50234">
    <property type="entry name" value="VWFA"/>
    <property type="match status" value="1"/>
</dbReference>
<evidence type="ECO:0000313" key="7">
    <source>
        <dbReference type="EMBL" id="OGL83192.1"/>
    </source>
</evidence>
<feature type="transmembrane region" description="Helical" evidence="5">
    <location>
        <begin position="62"/>
        <end position="82"/>
    </location>
</feature>
<dbReference type="Proteomes" id="UP000176846">
    <property type="component" value="Unassembled WGS sequence"/>
</dbReference>
<feature type="region of interest" description="Disordered" evidence="4">
    <location>
        <begin position="1318"/>
        <end position="1399"/>
    </location>
</feature>
<dbReference type="Pfam" id="PF00092">
    <property type="entry name" value="VWA"/>
    <property type="match status" value="1"/>
</dbReference>
<accession>A0A1F7UY35</accession>
<dbReference type="SUPFAM" id="SSF53300">
    <property type="entry name" value="vWA-like"/>
    <property type="match status" value="1"/>
</dbReference>
<feature type="domain" description="VWFA" evidence="6">
    <location>
        <begin position="266"/>
        <end position="455"/>
    </location>
</feature>
<gene>
    <name evidence="7" type="ORF">A2936_04620</name>
</gene>
<evidence type="ECO:0000259" key="6">
    <source>
        <dbReference type="PROSITE" id="PS50234"/>
    </source>
</evidence>
<dbReference type="InterPro" id="IPR045826">
    <property type="entry name" value="SpaA_PFL_dom_2"/>
</dbReference>
<dbReference type="SUPFAM" id="SSF117074">
    <property type="entry name" value="Hypothetical protein PA1324"/>
    <property type="match status" value="1"/>
</dbReference>
<evidence type="ECO:0000256" key="3">
    <source>
        <dbReference type="ARBA" id="ARBA00022729"/>
    </source>
</evidence>
<feature type="compositionally biased region" description="Gly residues" evidence="4">
    <location>
        <begin position="1337"/>
        <end position="1360"/>
    </location>
</feature>
<feature type="region of interest" description="Disordered" evidence="4">
    <location>
        <begin position="1175"/>
        <end position="1222"/>
    </location>
</feature>
<keyword evidence="5" id="KW-0472">Membrane</keyword>
<sequence>MVNRITKAFHAIWRSLKQERTHAVSSIIQRLQGAFGEPSGFLPNVLIPRLSSRRINRKTKRMTVGVTMATLILSLVVSGGFFTPMAQAADSGFQVPTSTHSPNGWDVRTVANVQTSDDIYAADDDELLSEQGYSNFNFPPLVGGSIVNGIEVQVEARASAASGCQLEARLSWNNRRFSTNIKTAALTGADAVYTLGGAADTWGRTWAVGDFTNANFVLKLAYDDVSGNSCSNGTILSVDQLQAKVYYTEPAPPVANPPLGQSCGLDVALVIDSSGSIDNTELGQMKTAFKGLVDAFLPGTPTQFSVTEFDDTATVTQVFTDDATLTKNAIDSAVSGGFTNWEDGLVRAWSTFDPRPAKPNLILFASDGNPNRKGNGSAASEAKAVAAAAVQANVIKTSGTRIMALGIGDNLDVDNLKAITGSTAAPPATADENADVITANFDTLAATLSDLAKGLCGGKILVQKQFDTNGDGQAAVMGNELNPLLSGYTFDVSGIPSNFEPQTTGNTGSLEFVDVLIGTYSVTETDLPADTVLSSAACMKGQNEVGNVDLQTRTVSNLAMGEGDTIMCTFVNSATTGTLTVIKEVMNGENPEPKQVSDFSLFVNGDPVTSGAVSTLLPGQYTVTEIGRDNYNSAFSGDCDENGAVNLSIGQNLTCTITNTYSSSRPPRPARLTVIKHVINNNGGRAVASQFTMNVTGTNTSESSFVGDERGHVITLDAGSYSVTEIGPNGYRAASDGCSGTVEAGGRYSCTIINDDIPPYLILDKIIVNDNGGSQSESAWTITASGPTPLSGPGTAANDGDVFSDSSFRAGAYSLSESGGPQGYASSDWVCDGGTQDGSSITLGLGESAYCAITNDDIAPKLTVTKIVSGGEAGIGDFKLYVGQSEVTSGRQYEFNAGDYRVSESGGPGDYVPSFSGDCSENGSIALNLGDVKSCTITNTYTSTHGTLKVVKAIVNGGEGDEPSAFTIHVLDEGEDVYNSPQPGSGSGTGYALLAGSYHVEEESPGSEWQVSYSGACDENGNVDVVAGETLTCTVTNTFKASSLGSISGQKFNDVDGDGTKDEGDSGLSGWIIYLDTNDNGVLDSEEPNTLTDSSGNYIFTNLVNGTYNVREVQQPGWTQTKPVDPPKYVAIVQNNDVFVKDFGNHQPSEEENDVCPNIEGIQTEVPQDMILENGQCRTSQGSGGGGGSSGGGSGGGGSSGGGGGGGSSSGGSSGGGGGGGGFIGNIGPTNVDVTIAEGSLVPSPNITLLLTFGGDVTGIAISNLSDLSGASFEPPVTTHPWTLTSGEGPKTVYVKFRNAAGGTTVDSASTIVQWARLPPTPPTGGAGPAGEIAGVQTGGETGDEAGGQAGGRGARGGVQGRVLGEDENGTGQDEQPSEDAGEQPTEPSQPSIPSSGGPEVAVGGSCYSILSLCWWWWLLIIIIILVLSWWSLSGRSEQE</sequence>
<dbReference type="CDD" id="cd00198">
    <property type="entry name" value="vWFA"/>
    <property type="match status" value="1"/>
</dbReference>
<evidence type="ECO:0000256" key="1">
    <source>
        <dbReference type="ARBA" id="ARBA00004613"/>
    </source>
</evidence>
<comment type="caution">
    <text evidence="7">The sequence shown here is derived from an EMBL/GenBank/DDBJ whole genome shotgun (WGS) entry which is preliminary data.</text>
</comment>
<dbReference type="InterPro" id="IPR013783">
    <property type="entry name" value="Ig-like_fold"/>
</dbReference>
<proteinExistence type="predicted"/>
<dbReference type="Pfam" id="PF17210">
    <property type="entry name" value="SdrD_B"/>
    <property type="match status" value="1"/>
</dbReference>
<dbReference type="Pfam" id="PF19403">
    <property type="entry name" value="SpaA_2"/>
    <property type="match status" value="4"/>
</dbReference>
<keyword evidence="5" id="KW-1133">Transmembrane helix</keyword>
<evidence type="ECO:0000256" key="2">
    <source>
        <dbReference type="ARBA" id="ARBA00022525"/>
    </source>
</evidence>
<dbReference type="Gene3D" id="2.40.160.150">
    <property type="match status" value="1"/>
</dbReference>
<dbReference type="InterPro" id="IPR033764">
    <property type="entry name" value="Sdr_B"/>
</dbReference>
<dbReference type="Gene3D" id="2.60.40.10">
    <property type="entry name" value="Immunoglobulins"/>
    <property type="match status" value="1"/>
</dbReference>
<evidence type="ECO:0000256" key="4">
    <source>
        <dbReference type="SAM" id="MobiDB-lite"/>
    </source>
</evidence>
<dbReference type="SMART" id="SM00327">
    <property type="entry name" value="VWA"/>
    <property type="match status" value="1"/>
</dbReference>
<dbReference type="Gene3D" id="3.40.50.410">
    <property type="entry name" value="von Willebrand factor, type A domain"/>
    <property type="match status" value="1"/>
</dbReference>
<evidence type="ECO:0000256" key="5">
    <source>
        <dbReference type="SAM" id="Phobius"/>
    </source>
</evidence>
<keyword evidence="3" id="KW-0732">Signal</keyword>
<keyword evidence="2" id="KW-0964">Secreted</keyword>
<dbReference type="InterPro" id="IPR036465">
    <property type="entry name" value="vWFA_dom_sf"/>
</dbReference>
<reference evidence="7 8" key="1">
    <citation type="journal article" date="2016" name="Nat. Commun.">
        <title>Thousands of microbial genomes shed light on interconnected biogeochemical processes in an aquifer system.</title>
        <authorList>
            <person name="Anantharaman K."/>
            <person name="Brown C.T."/>
            <person name="Hug L.A."/>
            <person name="Sharon I."/>
            <person name="Castelle C.J."/>
            <person name="Probst A.J."/>
            <person name="Thomas B.C."/>
            <person name="Singh A."/>
            <person name="Wilkins M.J."/>
            <person name="Karaoz U."/>
            <person name="Brodie E.L."/>
            <person name="Williams K.H."/>
            <person name="Hubbard S.S."/>
            <person name="Banfield J.F."/>
        </authorList>
    </citation>
    <scope>NUCLEOTIDE SEQUENCE [LARGE SCALE GENOMIC DNA]</scope>
</reference>
<protein>
    <recommendedName>
        <fullName evidence="6">VWFA domain-containing protein</fullName>
    </recommendedName>
</protein>
<feature type="compositionally biased region" description="Low complexity" evidence="4">
    <location>
        <begin position="1389"/>
        <end position="1399"/>
    </location>
</feature>
<dbReference type="GO" id="GO:0005576">
    <property type="term" value="C:extracellular region"/>
    <property type="evidence" value="ECO:0007669"/>
    <property type="project" value="UniProtKB-SubCell"/>
</dbReference>
<dbReference type="InterPro" id="IPR002035">
    <property type="entry name" value="VWF_A"/>
</dbReference>
<name>A0A1F7UY35_9BACT</name>